<comment type="function">
    <text evidence="2 12">Endonuclease that specifically degrades the RNA of RNA-DNA hybrids.</text>
</comment>
<dbReference type="GO" id="GO:0005737">
    <property type="term" value="C:cytoplasm"/>
    <property type="evidence" value="ECO:0007669"/>
    <property type="project" value="UniProtKB-SubCell"/>
</dbReference>
<evidence type="ECO:0000256" key="6">
    <source>
        <dbReference type="ARBA" id="ARBA00017721"/>
    </source>
</evidence>
<dbReference type="GO" id="GO:0003676">
    <property type="term" value="F:nucleic acid binding"/>
    <property type="evidence" value="ECO:0007669"/>
    <property type="project" value="InterPro"/>
</dbReference>
<organism evidence="15">
    <name type="scientific">Desulfurivibrio alkaliphilus</name>
    <dbReference type="NCBI Taxonomy" id="427923"/>
    <lineage>
        <taxon>Bacteria</taxon>
        <taxon>Pseudomonadati</taxon>
        <taxon>Thermodesulfobacteriota</taxon>
        <taxon>Desulfobulbia</taxon>
        <taxon>Desulfobulbales</taxon>
        <taxon>Desulfobulbaceae</taxon>
        <taxon>Desulfurivibrio</taxon>
    </lineage>
</organism>
<dbReference type="HAMAP" id="MF_00042">
    <property type="entry name" value="RNase_H"/>
    <property type="match status" value="1"/>
</dbReference>
<dbReference type="Pfam" id="PF00075">
    <property type="entry name" value="RNase_H"/>
    <property type="match status" value="1"/>
</dbReference>
<dbReference type="SUPFAM" id="SSF53098">
    <property type="entry name" value="Ribonuclease H-like"/>
    <property type="match status" value="1"/>
</dbReference>
<feature type="binding site" evidence="12">
    <location>
        <position position="90"/>
    </location>
    <ligand>
        <name>Mg(2+)</name>
        <dbReference type="ChEBI" id="CHEBI:18420"/>
        <label>1</label>
    </ligand>
</feature>
<dbReference type="Proteomes" id="UP000885986">
    <property type="component" value="Unassembled WGS sequence"/>
</dbReference>
<sequence length="242" mass="26492">MATKKKFYAVAAGRVPGIYSAWPQAQRQVEGFAGARFKGFASHAEAAAWLADPPPGPAKRAAKTRIRTEGGGSGELPDPGAADEVLIYTDGGAINNPGPGGYGVVQLYNGERKELSGGFRLTTNNRMELMACIVALRELEYRDRPVRLYSDSSYVVNGINRGWAQGWRRRGWIKADRQPAVNPDLWGQLLDLVARLRVTFHWVRGHAGNPLNERCDQLAVAMARRSGLPMDEGYEQKRGVGA</sequence>
<dbReference type="PANTHER" id="PTHR10642:SF26">
    <property type="entry name" value="RIBONUCLEASE H1"/>
    <property type="match status" value="1"/>
</dbReference>
<dbReference type="PANTHER" id="PTHR10642">
    <property type="entry name" value="RIBONUCLEASE H1"/>
    <property type="match status" value="1"/>
</dbReference>
<comment type="subunit">
    <text evidence="4 12">Monomer.</text>
</comment>
<comment type="caution">
    <text evidence="15">The sequence shown here is derived from an EMBL/GenBank/DDBJ whole genome shotgun (WGS) entry which is preliminary data.</text>
</comment>
<dbReference type="InterPro" id="IPR022892">
    <property type="entry name" value="RNaseHI"/>
</dbReference>
<feature type="binding site" evidence="12">
    <location>
        <position position="216"/>
    </location>
    <ligand>
        <name>Mg(2+)</name>
        <dbReference type="ChEBI" id="CHEBI:18420"/>
        <label>2</label>
    </ligand>
</feature>
<comment type="subcellular location">
    <subcellularLocation>
        <location evidence="12">Cytoplasm</location>
    </subcellularLocation>
</comment>
<comment type="cofactor">
    <cofactor evidence="12">
        <name>Mg(2+)</name>
        <dbReference type="ChEBI" id="CHEBI:18420"/>
    </cofactor>
    <text evidence="12">Binds 1 Mg(2+) ion per subunit. May bind a second metal ion at a regulatory site, or after substrate binding.</text>
</comment>
<dbReference type="EC" id="3.1.26.4" evidence="5 12"/>
<evidence type="ECO:0000256" key="10">
    <source>
        <dbReference type="ARBA" id="ARBA00022801"/>
    </source>
</evidence>
<dbReference type="Gene3D" id="3.40.970.10">
    <property type="entry name" value="Ribonuclease H1, N-terminal domain"/>
    <property type="match status" value="1"/>
</dbReference>
<dbReference type="SUPFAM" id="SSF55658">
    <property type="entry name" value="L9 N-domain-like"/>
    <property type="match status" value="1"/>
</dbReference>
<dbReference type="GO" id="GO:0000287">
    <property type="term" value="F:magnesium ion binding"/>
    <property type="evidence" value="ECO:0007669"/>
    <property type="project" value="UniProtKB-UniRule"/>
</dbReference>
<evidence type="ECO:0000256" key="8">
    <source>
        <dbReference type="ARBA" id="ARBA00022723"/>
    </source>
</evidence>
<keyword evidence="9 12" id="KW-0255">Endonuclease</keyword>
<feature type="binding site" evidence="12">
    <location>
        <position position="128"/>
    </location>
    <ligand>
        <name>Mg(2+)</name>
        <dbReference type="ChEBI" id="CHEBI:18420"/>
        <label>1</label>
    </ligand>
</feature>
<evidence type="ECO:0000256" key="2">
    <source>
        <dbReference type="ARBA" id="ARBA00004065"/>
    </source>
</evidence>
<accession>A0A7C2X9S3</accession>
<keyword evidence="12" id="KW-0963">Cytoplasm</keyword>
<dbReference type="EMBL" id="DSDS01000069">
    <property type="protein sequence ID" value="HET97677.1"/>
    <property type="molecule type" value="Genomic_DNA"/>
</dbReference>
<reference evidence="15" key="1">
    <citation type="journal article" date="2020" name="mSystems">
        <title>Genome- and Community-Level Interaction Insights into Carbon Utilization and Element Cycling Functions of Hydrothermarchaeota in Hydrothermal Sediment.</title>
        <authorList>
            <person name="Zhou Z."/>
            <person name="Liu Y."/>
            <person name="Xu W."/>
            <person name="Pan J."/>
            <person name="Luo Z.H."/>
            <person name="Li M."/>
        </authorList>
    </citation>
    <scope>NUCLEOTIDE SEQUENCE [LARGE SCALE GENOMIC DNA]</scope>
    <source>
        <strain evidence="15">SpSt-1224</strain>
    </source>
</reference>
<evidence type="ECO:0000313" key="15">
    <source>
        <dbReference type="EMBL" id="HET97677.1"/>
    </source>
</evidence>
<feature type="binding site" evidence="12">
    <location>
        <position position="151"/>
    </location>
    <ligand>
        <name>Mg(2+)</name>
        <dbReference type="ChEBI" id="CHEBI:18420"/>
        <label>1</label>
    </ligand>
</feature>
<keyword evidence="7 12" id="KW-0540">Nuclease</keyword>
<dbReference type="NCBIfam" id="NF001236">
    <property type="entry name" value="PRK00203.1"/>
    <property type="match status" value="1"/>
</dbReference>
<feature type="region of interest" description="Disordered" evidence="13">
    <location>
        <begin position="50"/>
        <end position="76"/>
    </location>
</feature>
<dbReference type="InterPro" id="IPR037056">
    <property type="entry name" value="RNase_H1_N_sf"/>
</dbReference>
<gene>
    <name evidence="12" type="primary">rnhA</name>
    <name evidence="15" type="ORF">ENN98_03080</name>
</gene>
<dbReference type="InterPro" id="IPR009027">
    <property type="entry name" value="Ribosomal_bL9/RNase_H1_N"/>
</dbReference>
<evidence type="ECO:0000256" key="9">
    <source>
        <dbReference type="ARBA" id="ARBA00022759"/>
    </source>
</evidence>
<dbReference type="InterPro" id="IPR002156">
    <property type="entry name" value="RNaseH_domain"/>
</dbReference>
<dbReference type="Gene3D" id="3.30.420.10">
    <property type="entry name" value="Ribonuclease H-like superfamily/Ribonuclease H"/>
    <property type="match status" value="1"/>
</dbReference>
<dbReference type="GO" id="GO:0004523">
    <property type="term" value="F:RNA-DNA hybrid ribonuclease activity"/>
    <property type="evidence" value="ECO:0007669"/>
    <property type="project" value="UniProtKB-UniRule"/>
</dbReference>
<keyword evidence="8 12" id="KW-0479">Metal-binding</keyword>
<dbReference type="Pfam" id="PF01693">
    <property type="entry name" value="Cauli_VI"/>
    <property type="match status" value="1"/>
</dbReference>
<keyword evidence="11 12" id="KW-0460">Magnesium</keyword>
<evidence type="ECO:0000259" key="14">
    <source>
        <dbReference type="PROSITE" id="PS50879"/>
    </source>
</evidence>
<dbReference type="AlphaFoldDB" id="A0A7C2X9S3"/>
<dbReference type="GO" id="GO:0043137">
    <property type="term" value="P:DNA replication, removal of RNA primer"/>
    <property type="evidence" value="ECO:0007669"/>
    <property type="project" value="TreeGrafter"/>
</dbReference>
<comment type="similarity">
    <text evidence="3 12">Belongs to the RNase H family.</text>
</comment>
<feature type="binding site" evidence="12">
    <location>
        <position position="90"/>
    </location>
    <ligand>
        <name>Mg(2+)</name>
        <dbReference type="ChEBI" id="CHEBI:18420"/>
        <label>2</label>
    </ligand>
</feature>
<dbReference type="InterPro" id="IPR036397">
    <property type="entry name" value="RNaseH_sf"/>
</dbReference>
<dbReference type="PROSITE" id="PS50879">
    <property type="entry name" value="RNASE_H_1"/>
    <property type="match status" value="1"/>
</dbReference>
<dbReference type="CDD" id="cd09278">
    <property type="entry name" value="RNase_HI_prokaryote_like"/>
    <property type="match status" value="1"/>
</dbReference>
<keyword evidence="10 12" id="KW-0378">Hydrolase</keyword>
<dbReference type="InterPro" id="IPR012337">
    <property type="entry name" value="RNaseH-like_sf"/>
</dbReference>
<protein>
    <recommendedName>
        <fullName evidence="6 12">Ribonuclease H</fullName>
        <shortName evidence="12">RNase H</shortName>
        <ecNumber evidence="5 12">3.1.26.4</ecNumber>
    </recommendedName>
</protein>
<proteinExistence type="inferred from homology"/>
<evidence type="ECO:0000256" key="5">
    <source>
        <dbReference type="ARBA" id="ARBA00012180"/>
    </source>
</evidence>
<evidence type="ECO:0000256" key="12">
    <source>
        <dbReference type="HAMAP-Rule" id="MF_00042"/>
    </source>
</evidence>
<dbReference type="PIRSF" id="PIRSF036852">
    <property type="entry name" value="Ribonuclease_H1_euk"/>
    <property type="match status" value="1"/>
</dbReference>
<dbReference type="InterPro" id="IPR050092">
    <property type="entry name" value="RNase_H"/>
</dbReference>
<evidence type="ECO:0000256" key="4">
    <source>
        <dbReference type="ARBA" id="ARBA00011245"/>
    </source>
</evidence>
<dbReference type="InterPro" id="IPR017067">
    <property type="entry name" value="RNase_H1_euk"/>
</dbReference>
<name>A0A7C2X9S3_9BACT</name>
<evidence type="ECO:0000256" key="3">
    <source>
        <dbReference type="ARBA" id="ARBA00005300"/>
    </source>
</evidence>
<evidence type="ECO:0000256" key="7">
    <source>
        <dbReference type="ARBA" id="ARBA00022722"/>
    </source>
</evidence>
<evidence type="ECO:0000256" key="13">
    <source>
        <dbReference type="SAM" id="MobiDB-lite"/>
    </source>
</evidence>
<dbReference type="FunFam" id="3.40.970.10:FF:000002">
    <property type="entry name" value="Ribonuclease H"/>
    <property type="match status" value="1"/>
</dbReference>
<feature type="domain" description="RNase H type-1" evidence="14">
    <location>
        <begin position="81"/>
        <end position="224"/>
    </location>
</feature>
<evidence type="ECO:0000256" key="1">
    <source>
        <dbReference type="ARBA" id="ARBA00000077"/>
    </source>
</evidence>
<dbReference type="InterPro" id="IPR011320">
    <property type="entry name" value="RNase_H1_N"/>
</dbReference>
<evidence type="ECO:0000256" key="11">
    <source>
        <dbReference type="ARBA" id="ARBA00022842"/>
    </source>
</evidence>
<comment type="catalytic activity">
    <reaction evidence="1 12">
        <text>Endonucleolytic cleavage to 5'-phosphomonoester.</text>
        <dbReference type="EC" id="3.1.26.4"/>
    </reaction>
</comment>